<accession>A0A7G7BWA8</accession>
<proteinExistence type="predicted"/>
<sequence length="327" mass="35009">MNHEMSQRALVEAAAEGLRRLADDARCQTAFTAPSSALRDMLSPAARRYVLAPDRAGFFEQSARLRAKGYRVSAEFTGPDQGVADSARAEGVVEEYLGLLAHEPAPDRIGLDLSRIGLAHSAEAALRNTGRIAASGALRGSEVVLDTDGPGDVDTVLAVLEALGGRYGNLGVTLQAHLHRTKDDALTVAGPGRTVRLVKGTSPEASDVALARGPALDDRYLDLAELLLDRGVRLSLATQDAEVLAAAKERGLLEHVQDIEMLYGVQPETLRRHRAAGRPCRIHATYGTNWWLPLMRRLADNPPMVLSALADIGLDRGPAGAPAHQLY</sequence>
<organism evidence="2 3">
    <name type="scientific">Streptomyces finlayi</name>
    <dbReference type="NCBI Taxonomy" id="67296"/>
    <lineage>
        <taxon>Bacteria</taxon>
        <taxon>Bacillati</taxon>
        <taxon>Actinomycetota</taxon>
        <taxon>Actinomycetes</taxon>
        <taxon>Kitasatosporales</taxon>
        <taxon>Streptomycetaceae</taxon>
        <taxon>Streptomyces</taxon>
    </lineage>
</organism>
<evidence type="ECO:0000313" key="3">
    <source>
        <dbReference type="Proteomes" id="UP000515307"/>
    </source>
</evidence>
<dbReference type="KEGG" id="sfiy:F0344_34755"/>
<keyword evidence="3" id="KW-1185">Reference proteome</keyword>
<name>A0A7G7BWA8_9ACTN</name>
<evidence type="ECO:0008006" key="4">
    <source>
        <dbReference type="Google" id="ProtNLM"/>
    </source>
</evidence>
<dbReference type="Proteomes" id="UP000515307">
    <property type="component" value="Plasmid unnamed1"/>
</dbReference>
<geneLocation type="plasmid" evidence="2 3">
    <name>unnamed1</name>
</geneLocation>
<dbReference type="Gene3D" id="3.20.20.220">
    <property type="match status" value="1"/>
</dbReference>
<dbReference type="EMBL" id="CP045703">
    <property type="protein sequence ID" value="QNE79623.1"/>
    <property type="molecule type" value="Genomic_DNA"/>
</dbReference>
<dbReference type="InterPro" id="IPR029041">
    <property type="entry name" value="FAD-linked_oxidoreductase-like"/>
</dbReference>
<protein>
    <recommendedName>
        <fullName evidence="4">Proline dehydrogenase</fullName>
    </recommendedName>
</protein>
<keyword evidence="1" id="KW-0560">Oxidoreductase</keyword>
<dbReference type="AlphaFoldDB" id="A0A7G7BWA8"/>
<dbReference type="SUPFAM" id="SSF51730">
    <property type="entry name" value="FAD-linked oxidoreductase"/>
    <property type="match status" value="1"/>
</dbReference>
<evidence type="ECO:0000256" key="1">
    <source>
        <dbReference type="ARBA" id="ARBA00023002"/>
    </source>
</evidence>
<keyword evidence="2" id="KW-0614">Plasmid</keyword>
<dbReference type="RefSeq" id="WP_185303108.1">
    <property type="nucleotide sequence ID" value="NZ_CP045703.1"/>
</dbReference>
<evidence type="ECO:0000313" key="2">
    <source>
        <dbReference type="EMBL" id="QNE79623.1"/>
    </source>
</evidence>
<reference evidence="3" key="1">
    <citation type="submission" date="2019-10" db="EMBL/GenBank/DDBJ databases">
        <title>Antimicrobial potential of Antarctic Bacteria.</title>
        <authorList>
            <person name="Benaud N."/>
            <person name="Edwards R.J."/>
            <person name="Ferrari B.C."/>
        </authorList>
    </citation>
    <scope>NUCLEOTIDE SEQUENCE [LARGE SCALE GENOMIC DNA]</scope>
    <source>
        <strain evidence="3">NBSH44</strain>
        <plasmid evidence="3">unnamed1</plasmid>
    </source>
</reference>
<dbReference type="GO" id="GO:0016491">
    <property type="term" value="F:oxidoreductase activity"/>
    <property type="evidence" value="ECO:0007669"/>
    <property type="project" value="UniProtKB-KW"/>
</dbReference>
<gene>
    <name evidence="2" type="ORF">F0344_34755</name>
</gene>